<dbReference type="GO" id="GO:0046872">
    <property type="term" value="F:metal ion binding"/>
    <property type="evidence" value="ECO:0007669"/>
    <property type="project" value="UniProtKB-KW"/>
</dbReference>
<organism evidence="11 12">
    <name type="scientific">Ehrlichia cf. muris str. EmCRT</name>
    <dbReference type="NCBI Taxonomy" id="1359167"/>
    <lineage>
        <taxon>Bacteria</taxon>
        <taxon>Pseudomonadati</taxon>
        <taxon>Pseudomonadota</taxon>
        <taxon>Alphaproteobacteria</taxon>
        <taxon>Rickettsiales</taxon>
        <taxon>Anaplasmataceae</taxon>
        <taxon>Ehrlichia</taxon>
    </lineage>
</organism>
<evidence type="ECO:0000313" key="11">
    <source>
        <dbReference type="EMBL" id="KJV65394.1"/>
    </source>
</evidence>
<feature type="binding site" evidence="7">
    <location>
        <position position="167"/>
    </location>
    <ligand>
        <name>Mn(2+)</name>
        <dbReference type="ChEBI" id="CHEBI:29035"/>
    </ligand>
</feature>
<sequence length="205" mass="23636">MFTLPELPYQQSDLMPYLSIEILDYHYNKHHQGYVNTLNTLVAGTDFSKCTNEDLPKIIEVTSGDLGSKSIFNNAGQVWNHNFYWESMKKNGGGLPTGKLLDKINEDFGSMDDFNNAFINAGKSHFGSGWVWLVFDMNEQKLKILCTSNGDTPITQYPGTHPLLAMDVWEHAYYLDYFNVRQNYIEIFLQHLVNWDFAAQKFLEI</sequence>
<comment type="similarity">
    <text evidence="2 8">Belongs to the iron/manganese superoxide dismutase family.</text>
</comment>
<evidence type="ECO:0000256" key="6">
    <source>
        <dbReference type="ARBA" id="ARBA00047393"/>
    </source>
</evidence>
<accession>A0A0F3NEP5</accession>
<reference evidence="11 12" key="1">
    <citation type="submission" date="2015-02" db="EMBL/GenBank/DDBJ databases">
        <title>Genome Sequencing of Rickettsiales.</title>
        <authorList>
            <person name="Daugherty S.C."/>
            <person name="Su Q."/>
            <person name="Abolude K."/>
            <person name="Beier-Sexton M."/>
            <person name="Carlyon J.A."/>
            <person name="Carter R."/>
            <person name="Day N.P."/>
            <person name="Dumler S.J."/>
            <person name="Dyachenko V."/>
            <person name="Godinez A."/>
            <person name="Kurtti T.J."/>
            <person name="Lichay M."/>
            <person name="Mullins K.E."/>
            <person name="Ott S."/>
            <person name="Pappas-Brown V."/>
            <person name="Paris D.H."/>
            <person name="Patel P."/>
            <person name="Richards A.L."/>
            <person name="Sadzewicz L."/>
            <person name="Sears K."/>
            <person name="Seidman D."/>
            <person name="Sengamalay N."/>
            <person name="Stenos J."/>
            <person name="Tallon L.J."/>
            <person name="Vincent G."/>
            <person name="Fraser C.M."/>
            <person name="Munderloh U."/>
            <person name="Dunning-Hotopp J.C."/>
        </authorList>
    </citation>
    <scope>NUCLEOTIDE SEQUENCE [LARGE SCALE GENOMIC DNA]</scope>
    <source>
        <strain evidence="11 12">EmCRT</strain>
    </source>
</reference>
<dbReference type="EC" id="1.15.1.1" evidence="8"/>
<feature type="binding site" evidence="7">
    <location>
        <position position="81"/>
    </location>
    <ligand>
        <name>Mn(2+)</name>
        <dbReference type="ChEBI" id="CHEBI:29035"/>
    </ligand>
</feature>
<evidence type="ECO:0000256" key="4">
    <source>
        <dbReference type="ARBA" id="ARBA00023002"/>
    </source>
</evidence>
<dbReference type="Pfam" id="PF00081">
    <property type="entry name" value="Sod_Fe_N"/>
    <property type="match status" value="1"/>
</dbReference>
<comment type="function">
    <text evidence="5">Destroys superoxide anion radicals which are normally produced within the cells and which are toxic to biological systems. Catalyzes the dismutation of superoxide anion radicals into O2 and H2O2 by successive reduction and oxidation of the transition metal ion at the active site.</text>
</comment>
<dbReference type="PIRSF" id="PIRSF000349">
    <property type="entry name" value="SODismutase"/>
    <property type="match status" value="1"/>
</dbReference>
<gene>
    <name evidence="11" type="primary">sodB</name>
    <name evidence="11" type="ORF">EMUCRT_0334</name>
</gene>
<dbReference type="InterPro" id="IPR036324">
    <property type="entry name" value="Mn/Fe_SOD_N_sf"/>
</dbReference>
<comment type="cofactor">
    <cofactor evidence="1">
        <name>Fe(3+)</name>
        <dbReference type="ChEBI" id="CHEBI:29034"/>
    </cofactor>
</comment>
<evidence type="ECO:0000256" key="7">
    <source>
        <dbReference type="PIRSR" id="PIRSR000349-1"/>
    </source>
</evidence>
<keyword evidence="3 7" id="KW-0479">Metal-binding</keyword>
<dbReference type="PATRIC" id="fig|1359167.3.peg.322"/>
<proteinExistence type="inferred from homology"/>
<feature type="binding site" evidence="7">
    <location>
        <position position="26"/>
    </location>
    <ligand>
        <name>Mn(2+)</name>
        <dbReference type="ChEBI" id="CHEBI:29035"/>
    </ligand>
</feature>
<dbReference type="InterPro" id="IPR019833">
    <property type="entry name" value="Mn/Fe_SOD_BS"/>
</dbReference>
<evidence type="ECO:0000259" key="9">
    <source>
        <dbReference type="Pfam" id="PF00081"/>
    </source>
</evidence>
<dbReference type="RefSeq" id="WP_045805014.1">
    <property type="nucleotide sequence ID" value="NZ_LANU01000002.1"/>
</dbReference>
<dbReference type="InterPro" id="IPR001189">
    <property type="entry name" value="Mn/Fe_SOD"/>
</dbReference>
<evidence type="ECO:0000256" key="2">
    <source>
        <dbReference type="ARBA" id="ARBA00008714"/>
    </source>
</evidence>
<protein>
    <recommendedName>
        <fullName evidence="8">Superoxide dismutase</fullName>
        <ecNumber evidence="8">1.15.1.1</ecNumber>
    </recommendedName>
</protein>
<dbReference type="Pfam" id="PF02777">
    <property type="entry name" value="Sod_Fe_C"/>
    <property type="match status" value="1"/>
</dbReference>
<dbReference type="EMBL" id="LANU01000002">
    <property type="protein sequence ID" value="KJV65394.1"/>
    <property type="molecule type" value="Genomic_DNA"/>
</dbReference>
<dbReference type="PRINTS" id="PR01703">
    <property type="entry name" value="MNSODISMTASE"/>
</dbReference>
<dbReference type="GO" id="GO:0004784">
    <property type="term" value="F:superoxide dismutase activity"/>
    <property type="evidence" value="ECO:0007669"/>
    <property type="project" value="UniProtKB-EC"/>
</dbReference>
<feature type="domain" description="Manganese/iron superoxide dismutase N-terminal" evidence="9">
    <location>
        <begin position="2"/>
        <end position="89"/>
    </location>
</feature>
<dbReference type="Proteomes" id="UP000033546">
    <property type="component" value="Unassembled WGS sequence"/>
</dbReference>
<dbReference type="Gene3D" id="3.55.40.20">
    <property type="entry name" value="Iron/manganese superoxide dismutase, C-terminal domain"/>
    <property type="match status" value="1"/>
</dbReference>
<comment type="function">
    <text evidence="8">Destroys radicals which are normally produced within the cells and which are toxic to biological systems.</text>
</comment>
<dbReference type="PANTHER" id="PTHR42769">
    <property type="entry name" value="SUPEROXIDE DISMUTASE"/>
    <property type="match status" value="1"/>
</dbReference>
<dbReference type="AlphaFoldDB" id="A0A0F3NEP5"/>
<dbReference type="SUPFAM" id="SSF54719">
    <property type="entry name" value="Fe,Mn superoxide dismutase (SOD), C-terminal domain"/>
    <property type="match status" value="1"/>
</dbReference>
<feature type="binding site" evidence="7">
    <location>
        <position position="171"/>
    </location>
    <ligand>
        <name>Mn(2+)</name>
        <dbReference type="ChEBI" id="CHEBI:29035"/>
    </ligand>
</feature>
<dbReference type="PANTHER" id="PTHR42769:SF3">
    <property type="entry name" value="SUPEROXIDE DISMUTASE [FE] 2, CHLOROPLASTIC"/>
    <property type="match status" value="1"/>
</dbReference>
<dbReference type="Gene3D" id="1.10.287.990">
    <property type="entry name" value="Fe,Mn superoxide dismutase (SOD) domain"/>
    <property type="match status" value="1"/>
</dbReference>
<dbReference type="InterPro" id="IPR019831">
    <property type="entry name" value="Mn/Fe_SOD_N"/>
</dbReference>
<evidence type="ECO:0000256" key="8">
    <source>
        <dbReference type="RuleBase" id="RU000414"/>
    </source>
</evidence>
<keyword evidence="4 8" id="KW-0560">Oxidoreductase</keyword>
<feature type="domain" description="Manganese/iron superoxide dismutase C-terminal" evidence="10">
    <location>
        <begin position="96"/>
        <end position="200"/>
    </location>
</feature>
<evidence type="ECO:0000313" key="12">
    <source>
        <dbReference type="Proteomes" id="UP000033546"/>
    </source>
</evidence>
<name>A0A0F3NEP5_9RICK</name>
<comment type="caution">
    <text evidence="11">The sequence shown here is derived from an EMBL/GenBank/DDBJ whole genome shotgun (WGS) entry which is preliminary data.</text>
</comment>
<evidence type="ECO:0000259" key="10">
    <source>
        <dbReference type="Pfam" id="PF02777"/>
    </source>
</evidence>
<dbReference type="SUPFAM" id="SSF46609">
    <property type="entry name" value="Fe,Mn superoxide dismutase (SOD), N-terminal domain"/>
    <property type="match status" value="1"/>
</dbReference>
<evidence type="ECO:0000256" key="5">
    <source>
        <dbReference type="ARBA" id="ARBA00024318"/>
    </source>
</evidence>
<dbReference type="PROSITE" id="PS00088">
    <property type="entry name" value="SOD_MN"/>
    <property type="match status" value="1"/>
</dbReference>
<evidence type="ECO:0000256" key="1">
    <source>
        <dbReference type="ARBA" id="ARBA00001965"/>
    </source>
</evidence>
<evidence type="ECO:0000256" key="3">
    <source>
        <dbReference type="ARBA" id="ARBA00022723"/>
    </source>
</evidence>
<dbReference type="InterPro" id="IPR036314">
    <property type="entry name" value="SOD_C_sf"/>
</dbReference>
<comment type="catalytic activity">
    <reaction evidence="6">
        <text>2 superoxide + 2 H(+) = H2O2 + O2</text>
        <dbReference type="Rhea" id="RHEA:20696"/>
        <dbReference type="ChEBI" id="CHEBI:15378"/>
        <dbReference type="ChEBI" id="CHEBI:15379"/>
        <dbReference type="ChEBI" id="CHEBI:16240"/>
        <dbReference type="ChEBI" id="CHEBI:18421"/>
        <dbReference type="EC" id="1.15.1.1"/>
    </reaction>
    <physiologicalReaction direction="left-to-right" evidence="6">
        <dbReference type="Rhea" id="RHEA:20697"/>
    </physiologicalReaction>
</comment>
<dbReference type="InterPro" id="IPR019832">
    <property type="entry name" value="Mn/Fe_SOD_C"/>
</dbReference>